<reference evidence="2 3" key="1">
    <citation type="submission" date="2018-12" db="EMBL/GenBank/DDBJ databases">
        <title>Sequencing of bacterial isolates from soil warming experiment in Harvard Forest, Massachusetts, USA.</title>
        <authorList>
            <person name="Deangelis K."/>
        </authorList>
    </citation>
    <scope>NUCLEOTIDE SEQUENCE [LARGE SCALE GENOMIC DNA]</scope>
    <source>
        <strain evidence="2 3">EB153</strain>
    </source>
</reference>
<dbReference type="InterPro" id="IPR016181">
    <property type="entry name" value="Acyl_CoA_acyltransferase"/>
</dbReference>
<dbReference type="PANTHER" id="PTHR43610">
    <property type="entry name" value="BLL6696 PROTEIN"/>
    <property type="match status" value="1"/>
</dbReference>
<organism evidence="2 3">
    <name type="scientific">Edaphobacter aggregans</name>
    <dbReference type="NCBI Taxonomy" id="570835"/>
    <lineage>
        <taxon>Bacteria</taxon>
        <taxon>Pseudomonadati</taxon>
        <taxon>Acidobacteriota</taxon>
        <taxon>Terriglobia</taxon>
        <taxon>Terriglobales</taxon>
        <taxon>Acidobacteriaceae</taxon>
        <taxon>Edaphobacter</taxon>
    </lineage>
</organism>
<dbReference type="RefSeq" id="WP_185827015.1">
    <property type="nucleotide sequence ID" value="NZ_RSDW01000001.1"/>
</dbReference>
<dbReference type="InterPro" id="IPR000182">
    <property type="entry name" value="GNAT_dom"/>
</dbReference>
<dbReference type="EMBL" id="RSDW01000001">
    <property type="protein sequence ID" value="RSL15583.1"/>
    <property type="molecule type" value="Genomic_DNA"/>
</dbReference>
<dbReference type="SUPFAM" id="SSF55729">
    <property type="entry name" value="Acyl-CoA N-acyltransferases (Nat)"/>
    <property type="match status" value="1"/>
</dbReference>
<keyword evidence="3" id="KW-1185">Reference proteome</keyword>
<dbReference type="PANTHER" id="PTHR43610:SF1">
    <property type="entry name" value="N-ACETYLTRANSFERASE DOMAIN-CONTAINING PROTEIN"/>
    <property type="match status" value="1"/>
</dbReference>
<comment type="caution">
    <text evidence="2">The sequence shown here is derived from an EMBL/GenBank/DDBJ whole genome shotgun (WGS) entry which is preliminary data.</text>
</comment>
<name>A0A428MFL2_9BACT</name>
<feature type="domain" description="N-acetyltransferase" evidence="1">
    <location>
        <begin position="13"/>
        <end position="179"/>
    </location>
</feature>
<sequence length="200" mass="22995">MAIETPVLDGRRVRLEPLTEAHLAALEDVVFDERIWQYMMTRVRTREDLRGWMEAALRAKETGNVLPWVTVLKSEGRVVGSTRFLDLDLMNKTVEIGHTWIAPGYQGAGVNPEAKLLQLRYAFEELGLNRVALKTHHENLQSQAAMRKMGAVEEGTFRNHYVMPDGSARHSVWFSIVRDEWPGVRARLEERLEREGALFR</sequence>
<proteinExistence type="predicted"/>
<dbReference type="GO" id="GO:0016747">
    <property type="term" value="F:acyltransferase activity, transferring groups other than amino-acyl groups"/>
    <property type="evidence" value="ECO:0007669"/>
    <property type="project" value="InterPro"/>
</dbReference>
<dbReference type="Proteomes" id="UP000269669">
    <property type="component" value="Unassembled WGS sequence"/>
</dbReference>
<dbReference type="PROSITE" id="PS51186">
    <property type="entry name" value="GNAT"/>
    <property type="match status" value="1"/>
</dbReference>
<dbReference type="AlphaFoldDB" id="A0A428MFL2"/>
<evidence type="ECO:0000313" key="3">
    <source>
        <dbReference type="Proteomes" id="UP000269669"/>
    </source>
</evidence>
<gene>
    <name evidence="2" type="ORF">EDE15_1074</name>
</gene>
<protein>
    <submittedName>
        <fullName evidence="2">RimJ/RimL family protein N-acetyltransferase</fullName>
    </submittedName>
</protein>
<dbReference type="CDD" id="cd04301">
    <property type="entry name" value="NAT_SF"/>
    <property type="match status" value="1"/>
</dbReference>
<accession>A0A428MFL2</accession>
<dbReference type="Pfam" id="PF13302">
    <property type="entry name" value="Acetyltransf_3"/>
    <property type="match status" value="1"/>
</dbReference>
<dbReference type="Gene3D" id="3.40.630.30">
    <property type="match status" value="1"/>
</dbReference>
<keyword evidence="2" id="KW-0808">Transferase</keyword>
<evidence type="ECO:0000259" key="1">
    <source>
        <dbReference type="PROSITE" id="PS51186"/>
    </source>
</evidence>
<evidence type="ECO:0000313" key="2">
    <source>
        <dbReference type="EMBL" id="RSL15583.1"/>
    </source>
</evidence>